<comment type="subcellular location">
    <subcellularLocation>
        <location evidence="1 10">Cell outer membrane</location>
        <topology evidence="1 10">Multi-pass membrane protein</topology>
    </subcellularLocation>
</comment>
<dbReference type="InterPro" id="IPR000531">
    <property type="entry name" value="Beta-barrel_TonB"/>
</dbReference>
<feature type="domain" description="TonB-dependent receptor plug" evidence="14">
    <location>
        <begin position="80"/>
        <end position="178"/>
    </location>
</feature>
<dbReference type="PROSITE" id="PS52016">
    <property type="entry name" value="TONB_DEPENDENT_REC_3"/>
    <property type="match status" value="1"/>
</dbReference>
<dbReference type="PANTHER" id="PTHR32552">
    <property type="entry name" value="FERRICHROME IRON RECEPTOR-RELATED"/>
    <property type="match status" value="1"/>
</dbReference>
<keyword evidence="6 11" id="KW-0798">TonB box</keyword>
<dbReference type="InterPro" id="IPR010105">
    <property type="entry name" value="TonB_sidphr_rcpt"/>
</dbReference>
<dbReference type="GO" id="GO:0015344">
    <property type="term" value="F:siderophore uptake transmembrane transporter activity"/>
    <property type="evidence" value="ECO:0007669"/>
    <property type="project" value="TreeGrafter"/>
</dbReference>
<keyword evidence="12" id="KW-0732">Signal</keyword>
<dbReference type="SUPFAM" id="SSF56935">
    <property type="entry name" value="Porins"/>
    <property type="match status" value="1"/>
</dbReference>
<evidence type="ECO:0000256" key="12">
    <source>
        <dbReference type="SAM" id="SignalP"/>
    </source>
</evidence>
<feature type="signal peptide" evidence="12">
    <location>
        <begin position="1"/>
        <end position="26"/>
    </location>
</feature>
<dbReference type="PANTHER" id="PTHR32552:SF85">
    <property type="entry name" value="BLL7968 PROTEIN"/>
    <property type="match status" value="1"/>
</dbReference>
<dbReference type="Gene3D" id="2.40.170.20">
    <property type="entry name" value="TonB-dependent receptor, beta-barrel domain"/>
    <property type="match status" value="1"/>
</dbReference>
<dbReference type="InterPro" id="IPR039426">
    <property type="entry name" value="TonB-dep_rcpt-like"/>
</dbReference>
<dbReference type="RefSeq" id="WP_049258352.1">
    <property type="nucleotide sequence ID" value="NZ_JVFA01000050.1"/>
</dbReference>
<feature type="domain" description="TonB-dependent receptor-like beta-barrel" evidence="13">
    <location>
        <begin position="250"/>
        <end position="713"/>
    </location>
</feature>
<dbReference type="OrthoDB" id="8732650at2"/>
<name>A0A1A9RGH8_EIKCO</name>
<gene>
    <name evidence="15" type="ORF">A7P90_07375</name>
</gene>
<protein>
    <submittedName>
        <fullName evidence="15">TonB-dependent receptor</fullName>
    </submittedName>
</protein>
<comment type="caution">
    <text evidence="15">The sequence shown here is derived from an EMBL/GenBank/DDBJ whole genome shotgun (WGS) entry which is preliminary data.</text>
</comment>
<dbReference type="GO" id="GO:0038023">
    <property type="term" value="F:signaling receptor activity"/>
    <property type="evidence" value="ECO:0007669"/>
    <property type="project" value="InterPro"/>
</dbReference>
<sequence length="748" mass="82349">MKQPRTHLKALILALAAIGSPGLLYAEATNEARPAQGQEQQADSTDSAELEAIEITARRRYASGYQPISADVIGGGNTPLLEVPRSVNIVTPAVLEDRRPGSLDEALLTVSGIRQANTLAGTLEAVVKRGFGDNRDNSVLRNGMQMTQTHVFSPTAERVEVLKGPASTLYGVQDPGGVVNVVTKQPQLKPARSVSTNFGSHSARQVGVDFTGPIGSSQSWAYRFIADYRQSDYWRNFGEIKQTTIAPSIKWIGENTTITAAYEYLDYTVPFDRGTFLDSTRGANYGKPLAIPAERRLDEPFSEQSGKNHMFQFTLDQYLSEQWKMRLNYGFTYHTYDDWKARIANTAAGINTTTGTVRRRIDGTQDARLRVHNLALSFKGDVHTGSVRHKLGFGLEAMHNDRLLGKIYQSPANNYTINMYNPVYGRISPQPGVNTIDGQGNNTQQTEILKTFALYANDDIHLGEKWIVSAGLRAEYFDQYAGRANRNFVFKANTDNHGWNFSPSLGVTYRLTPQWSLYGSYATSFRPQVSVANEIPGDAQPEKGRAFEIGAKFAGDRLSAAVALFHIEKENVRYSVTSGGQTETRFAGRARSMGFEAEMGGQITERLGVNANYAYTETKVLEAEAAAQGLPLNNTPRNQFGLYLTYDFGNALGGNWRAGIGAKYNGAWYIGKNAASGDRLWKIPAATVADAFVSYDTKIGDNKLNVRLNGKNLTNRLYYTSTVGSSAQYPMIAIGNPREISVSAKFEF</sequence>
<dbReference type="GO" id="GO:0009279">
    <property type="term" value="C:cell outer membrane"/>
    <property type="evidence" value="ECO:0007669"/>
    <property type="project" value="UniProtKB-SubCell"/>
</dbReference>
<reference evidence="16" key="1">
    <citation type="submission" date="2016-05" db="EMBL/GenBank/DDBJ databases">
        <title>Draft genome of Corynebacterium afermentans subsp. afermentans LCDC 88199T.</title>
        <authorList>
            <person name="Bernier A.-M."/>
            <person name="Bernard K."/>
        </authorList>
    </citation>
    <scope>NUCLEOTIDE SEQUENCE [LARGE SCALE GENOMIC DNA]</scope>
    <source>
        <strain evidence="16">NML04-0072</strain>
    </source>
</reference>
<evidence type="ECO:0000256" key="4">
    <source>
        <dbReference type="ARBA" id="ARBA00022452"/>
    </source>
</evidence>
<evidence type="ECO:0000259" key="13">
    <source>
        <dbReference type="Pfam" id="PF00593"/>
    </source>
</evidence>
<evidence type="ECO:0000256" key="10">
    <source>
        <dbReference type="PROSITE-ProRule" id="PRU01360"/>
    </source>
</evidence>
<dbReference type="CDD" id="cd01347">
    <property type="entry name" value="ligand_gated_channel"/>
    <property type="match status" value="1"/>
</dbReference>
<keyword evidence="9 10" id="KW-0998">Cell outer membrane</keyword>
<evidence type="ECO:0000256" key="2">
    <source>
        <dbReference type="ARBA" id="ARBA00009810"/>
    </source>
</evidence>
<comment type="similarity">
    <text evidence="2 10 11">Belongs to the TonB-dependent receptor family.</text>
</comment>
<dbReference type="NCBIfam" id="TIGR01783">
    <property type="entry name" value="TonB-siderophor"/>
    <property type="match status" value="1"/>
</dbReference>
<dbReference type="InterPro" id="IPR037066">
    <property type="entry name" value="Plug_dom_sf"/>
</dbReference>
<keyword evidence="4 10" id="KW-1134">Transmembrane beta strand</keyword>
<organism evidence="15 16">
    <name type="scientific">Eikenella corrodens</name>
    <dbReference type="NCBI Taxonomy" id="539"/>
    <lineage>
        <taxon>Bacteria</taxon>
        <taxon>Pseudomonadati</taxon>
        <taxon>Pseudomonadota</taxon>
        <taxon>Betaproteobacteria</taxon>
        <taxon>Neisseriales</taxon>
        <taxon>Neisseriaceae</taxon>
        <taxon>Eikenella</taxon>
    </lineage>
</organism>
<evidence type="ECO:0000256" key="3">
    <source>
        <dbReference type="ARBA" id="ARBA00022448"/>
    </source>
</evidence>
<dbReference type="Pfam" id="PF00593">
    <property type="entry name" value="TonB_dep_Rec_b-barrel"/>
    <property type="match status" value="1"/>
</dbReference>
<evidence type="ECO:0000256" key="1">
    <source>
        <dbReference type="ARBA" id="ARBA00004571"/>
    </source>
</evidence>
<evidence type="ECO:0000256" key="7">
    <source>
        <dbReference type="ARBA" id="ARBA00023136"/>
    </source>
</evidence>
<evidence type="ECO:0000313" key="15">
    <source>
        <dbReference type="EMBL" id="OAM17544.1"/>
    </source>
</evidence>
<keyword evidence="5 10" id="KW-0812">Transmembrane</keyword>
<accession>A0A1A9RGH8</accession>
<evidence type="ECO:0000259" key="14">
    <source>
        <dbReference type="Pfam" id="PF07715"/>
    </source>
</evidence>
<evidence type="ECO:0000256" key="9">
    <source>
        <dbReference type="ARBA" id="ARBA00023237"/>
    </source>
</evidence>
<dbReference type="EMBL" id="LXSG01000035">
    <property type="protein sequence ID" value="OAM17544.1"/>
    <property type="molecule type" value="Genomic_DNA"/>
</dbReference>
<evidence type="ECO:0000256" key="8">
    <source>
        <dbReference type="ARBA" id="ARBA00023170"/>
    </source>
</evidence>
<keyword evidence="8 15" id="KW-0675">Receptor</keyword>
<evidence type="ECO:0000256" key="5">
    <source>
        <dbReference type="ARBA" id="ARBA00022692"/>
    </source>
</evidence>
<evidence type="ECO:0000313" key="16">
    <source>
        <dbReference type="Proteomes" id="UP000077589"/>
    </source>
</evidence>
<dbReference type="AlphaFoldDB" id="A0A1A9RGH8"/>
<feature type="chain" id="PRO_5008395776" evidence="12">
    <location>
        <begin position="27"/>
        <end position="748"/>
    </location>
</feature>
<proteinExistence type="inferred from homology"/>
<evidence type="ECO:0000256" key="6">
    <source>
        <dbReference type="ARBA" id="ARBA00023077"/>
    </source>
</evidence>
<evidence type="ECO:0000256" key="11">
    <source>
        <dbReference type="RuleBase" id="RU003357"/>
    </source>
</evidence>
<dbReference type="InterPro" id="IPR036942">
    <property type="entry name" value="Beta-barrel_TonB_sf"/>
</dbReference>
<keyword evidence="3 10" id="KW-0813">Transport</keyword>
<keyword evidence="7 10" id="KW-0472">Membrane</keyword>
<dbReference type="InterPro" id="IPR012910">
    <property type="entry name" value="Plug_dom"/>
</dbReference>
<dbReference type="Gene3D" id="2.170.130.10">
    <property type="entry name" value="TonB-dependent receptor, plug domain"/>
    <property type="match status" value="1"/>
</dbReference>
<dbReference type="Proteomes" id="UP000077589">
    <property type="component" value="Unassembled WGS sequence"/>
</dbReference>
<dbReference type="STRING" id="539.A7P85_09925"/>
<dbReference type="GO" id="GO:0015891">
    <property type="term" value="P:siderophore transport"/>
    <property type="evidence" value="ECO:0007669"/>
    <property type="project" value="InterPro"/>
</dbReference>
<dbReference type="Pfam" id="PF07715">
    <property type="entry name" value="Plug"/>
    <property type="match status" value="1"/>
</dbReference>